<feature type="domain" description="GGDEF" evidence="5">
    <location>
        <begin position="352"/>
        <end position="486"/>
    </location>
</feature>
<dbReference type="InterPro" id="IPR011006">
    <property type="entry name" value="CheY-like_superfamily"/>
</dbReference>
<dbReference type="SMART" id="SM00448">
    <property type="entry name" value="REC"/>
    <property type="match status" value="1"/>
</dbReference>
<dbReference type="SMART" id="SM00091">
    <property type="entry name" value="PAS"/>
    <property type="match status" value="1"/>
</dbReference>
<evidence type="ECO:0000259" key="3">
    <source>
        <dbReference type="PROSITE" id="PS50110"/>
    </source>
</evidence>
<dbReference type="Proteomes" id="UP000298049">
    <property type="component" value="Chromosome"/>
</dbReference>
<evidence type="ECO:0000313" key="7">
    <source>
        <dbReference type="Proteomes" id="UP000298049"/>
    </source>
</evidence>
<dbReference type="InterPro" id="IPR000014">
    <property type="entry name" value="PAS"/>
</dbReference>
<keyword evidence="2" id="KW-0597">Phosphoprotein</keyword>
<dbReference type="KEGG" id="hmi:soil367_08310"/>
<dbReference type="NCBIfam" id="TIGR00229">
    <property type="entry name" value="sensory_box"/>
    <property type="match status" value="1"/>
</dbReference>
<evidence type="ECO:0000259" key="5">
    <source>
        <dbReference type="PROSITE" id="PS50887"/>
    </source>
</evidence>
<dbReference type="Pfam" id="PF00072">
    <property type="entry name" value="Response_reg"/>
    <property type="match status" value="1"/>
</dbReference>
<dbReference type="PANTHER" id="PTHR46663">
    <property type="entry name" value="DIGUANYLATE CYCLASE DGCT-RELATED"/>
    <property type="match status" value="1"/>
</dbReference>
<dbReference type="CDD" id="cd01949">
    <property type="entry name" value="GGDEF"/>
    <property type="match status" value="1"/>
</dbReference>
<evidence type="ECO:0000256" key="1">
    <source>
        <dbReference type="ARBA" id="ARBA00001946"/>
    </source>
</evidence>
<reference evidence="6 7" key="1">
    <citation type="submission" date="2018-07" db="EMBL/GenBank/DDBJ databases">
        <title>Marsedoiliclastica nanhaica gen. nov. sp. nov., a novel marine hydrocarbonoclastic bacterium isolated from an in-situ enriched hydrocarbon-degrading consortium in deep-sea sediment.</title>
        <authorList>
            <person name="Dong C."/>
            <person name="Ma T."/>
            <person name="Liu R."/>
            <person name="Shao Z."/>
        </authorList>
    </citation>
    <scope>NUCLEOTIDE SEQUENCE [LARGE SCALE GENOMIC DNA]</scope>
    <source>
        <strain evidence="7">soil36-7</strain>
    </source>
</reference>
<feature type="domain" description="PAS" evidence="4">
    <location>
        <begin position="186"/>
        <end position="238"/>
    </location>
</feature>
<protein>
    <submittedName>
        <fullName evidence="6">Diguanylate cyclase</fullName>
    </submittedName>
</protein>
<dbReference type="SMART" id="SM00267">
    <property type="entry name" value="GGDEF"/>
    <property type="match status" value="1"/>
</dbReference>
<dbReference type="NCBIfam" id="TIGR00254">
    <property type="entry name" value="GGDEF"/>
    <property type="match status" value="1"/>
</dbReference>
<dbReference type="OrthoDB" id="766410at2"/>
<dbReference type="InterPro" id="IPR052163">
    <property type="entry name" value="DGC-Regulatory_Protein"/>
</dbReference>
<proteinExistence type="predicted"/>
<dbReference type="Gene3D" id="3.30.450.20">
    <property type="entry name" value="PAS domain"/>
    <property type="match status" value="1"/>
</dbReference>
<dbReference type="Gene3D" id="3.40.50.2300">
    <property type="match status" value="1"/>
</dbReference>
<dbReference type="InterPro" id="IPR013767">
    <property type="entry name" value="PAS_fold"/>
</dbReference>
<comment type="cofactor">
    <cofactor evidence="1">
        <name>Mg(2+)</name>
        <dbReference type="ChEBI" id="CHEBI:18420"/>
    </cofactor>
</comment>
<dbReference type="PANTHER" id="PTHR46663:SF3">
    <property type="entry name" value="SLL0267 PROTEIN"/>
    <property type="match status" value="1"/>
</dbReference>
<gene>
    <name evidence="6" type="ORF">soil367_08310</name>
</gene>
<name>A0A4P7XG22_9ALTE</name>
<feature type="modified residue" description="4-aspartylphosphate" evidence="2">
    <location>
        <position position="102"/>
    </location>
</feature>
<dbReference type="SUPFAM" id="SSF55073">
    <property type="entry name" value="Nucleotide cyclase"/>
    <property type="match status" value="1"/>
</dbReference>
<dbReference type="Pfam" id="PF00990">
    <property type="entry name" value="GGDEF"/>
    <property type="match status" value="1"/>
</dbReference>
<dbReference type="GO" id="GO:0006355">
    <property type="term" value="P:regulation of DNA-templated transcription"/>
    <property type="evidence" value="ECO:0007669"/>
    <property type="project" value="InterPro"/>
</dbReference>
<feature type="domain" description="Response regulatory" evidence="3">
    <location>
        <begin position="53"/>
        <end position="167"/>
    </location>
</feature>
<dbReference type="InterPro" id="IPR035965">
    <property type="entry name" value="PAS-like_dom_sf"/>
</dbReference>
<dbReference type="CDD" id="cd00130">
    <property type="entry name" value="PAS"/>
    <property type="match status" value="1"/>
</dbReference>
<dbReference type="InterPro" id="IPR000160">
    <property type="entry name" value="GGDEF_dom"/>
</dbReference>
<dbReference type="EMBL" id="CP031093">
    <property type="protein sequence ID" value="QCF25921.1"/>
    <property type="molecule type" value="Genomic_DNA"/>
</dbReference>
<dbReference type="AlphaFoldDB" id="A0A4P7XG22"/>
<sequence length="486" mass="53992">MNCLMGLSRDILSNFSILRIKILLPKIADGTGATMTEALALDKKRVGLYPQAQLLVVDDDPKLLASLSPLLENKGFHVDTVQDGRSACRQTQARDYDLILLDMVMPGMSGLQVLSWLGKAGFDVPVVVISGTSAFNTVRRALRKGAFDYITKPYCIERLVATIGEALEKQKRERARAALQLYSRSSDDFYRRAIDTLPDITFALDRHGRFVFLNRKIEELLGYSRDELIGKNFRCLIEDAEIAGTLATSQGFGMTAYPVTQELPLKSRSNTSRHLEVTVLPITGEPLWSPVQLVCGGEVQVFGIARDITERKKAETAAEYRASHDSLTGLPNRTLFTDRLNLGITHARRNNQKLAVMFLDLNRFKAVNDNYGHGVGDQLLRDVTERLKACLREGDTLSRFGGDEFTLLLPAVTTTEDARTIGAKLVRALREPFAIDEHDTAISIGISIGVALFPDAGETADQLVERADVAMYNVKRRGDDDYEFFV</sequence>
<dbReference type="InterPro" id="IPR001789">
    <property type="entry name" value="Sig_transdc_resp-reg_receiver"/>
</dbReference>
<organism evidence="6 7">
    <name type="scientific">Hydrocarboniclastica marina</name>
    <dbReference type="NCBI Taxonomy" id="2259620"/>
    <lineage>
        <taxon>Bacteria</taxon>
        <taxon>Pseudomonadati</taxon>
        <taxon>Pseudomonadota</taxon>
        <taxon>Gammaproteobacteria</taxon>
        <taxon>Alteromonadales</taxon>
        <taxon>Alteromonadaceae</taxon>
        <taxon>Hydrocarboniclastica</taxon>
    </lineage>
</organism>
<dbReference type="SUPFAM" id="SSF52172">
    <property type="entry name" value="CheY-like"/>
    <property type="match status" value="1"/>
</dbReference>
<dbReference type="InterPro" id="IPR043128">
    <property type="entry name" value="Rev_trsase/Diguanyl_cyclase"/>
</dbReference>
<keyword evidence="7" id="KW-1185">Reference proteome</keyword>
<dbReference type="InterPro" id="IPR029787">
    <property type="entry name" value="Nucleotide_cyclase"/>
</dbReference>
<dbReference type="Gene3D" id="3.30.70.270">
    <property type="match status" value="1"/>
</dbReference>
<dbReference type="GO" id="GO:0000160">
    <property type="term" value="P:phosphorelay signal transduction system"/>
    <property type="evidence" value="ECO:0007669"/>
    <property type="project" value="InterPro"/>
</dbReference>
<dbReference type="PROSITE" id="PS50112">
    <property type="entry name" value="PAS"/>
    <property type="match status" value="1"/>
</dbReference>
<evidence type="ECO:0000259" key="4">
    <source>
        <dbReference type="PROSITE" id="PS50112"/>
    </source>
</evidence>
<dbReference type="PROSITE" id="PS50887">
    <property type="entry name" value="GGDEF"/>
    <property type="match status" value="1"/>
</dbReference>
<dbReference type="PROSITE" id="PS50110">
    <property type="entry name" value="RESPONSE_REGULATORY"/>
    <property type="match status" value="1"/>
</dbReference>
<evidence type="ECO:0000256" key="2">
    <source>
        <dbReference type="PROSITE-ProRule" id="PRU00169"/>
    </source>
</evidence>
<dbReference type="GO" id="GO:0003824">
    <property type="term" value="F:catalytic activity"/>
    <property type="evidence" value="ECO:0007669"/>
    <property type="project" value="UniProtKB-ARBA"/>
</dbReference>
<dbReference type="FunFam" id="3.30.70.270:FF:000001">
    <property type="entry name" value="Diguanylate cyclase domain protein"/>
    <property type="match status" value="1"/>
</dbReference>
<accession>A0A4P7XG22</accession>
<evidence type="ECO:0000313" key="6">
    <source>
        <dbReference type="EMBL" id="QCF25921.1"/>
    </source>
</evidence>
<dbReference type="SUPFAM" id="SSF55785">
    <property type="entry name" value="PYP-like sensor domain (PAS domain)"/>
    <property type="match status" value="1"/>
</dbReference>
<dbReference type="Pfam" id="PF00989">
    <property type="entry name" value="PAS"/>
    <property type="match status" value="1"/>
</dbReference>